<proteinExistence type="predicted"/>
<dbReference type="Pfam" id="PF00144">
    <property type="entry name" value="Beta-lactamase"/>
    <property type="match status" value="1"/>
</dbReference>
<sequence length="383" mass="41782">MAEVYGTNDPAFDSVRELLKQRISSGDELGASLCVNIDGKDVLDLWGGYTDVARTKSWDKDTVAPVWSCSKVVTNLAALILIDRGLLDVNENVATYWPEFAANGKENVKVSQILSHTAGLPAWEPPVTIEDTLNWKESTKRLAGQATWWTPGDGSGYHLSSQGYLVGEVVQRVSGKPFKQFVADEITGPLGADFQYGLPEDQKARTVEIIPPGRFSFKDLDPDSIPVKAVIGTPMTAETSMGPVFRKAVSPATNGFSNARALARICSTVSLGGTVDGNKRILKPGSIDELLRQRTDGVDRITFDYVRFGLGVGLGDKRTRPWIPEGDICFWGGWGGSLVLMDRNRRVTIGYVMNNMATTGTLGNPNTEAYVREIYELVNQSLS</sequence>
<dbReference type="OrthoDB" id="5946976at2759"/>
<evidence type="ECO:0000313" key="2">
    <source>
        <dbReference type="EMBL" id="KAJ5097009.1"/>
    </source>
</evidence>
<dbReference type="Proteomes" id="UP001149165">
    <property type="component" value="Unassembled WGS sequence"/>
</dbReference>
<comment type="caution">
    <text evidence="2">The sequence shown here is derived from an EMBL/GenBank/DDBJ whole genome shotgun (WGS) entry which is preliminary data.</text>
</comment>
<dbReference type="SUPFAM" id="SSF56601">
    <property type="entry name" value="beta-lactamase/transpeptidase-like"/>
    <property type="match status" value="1"/>
</dbReference>
<dbReference type="PANTHER" id="PTHR43319">
    <property type="entry name" value="BETA-LACTAMASE-RELATED"/>
    <property type="match status" value="1"/>
</dbReference>
<dbReference type="Gene3D" id="3.40.710.10">
    <property type="entry name" value="DD-peptidase/beta-lactamase superfamily"/>
    <property type="match status" value="1"/>
</dbReference>
<dbReference type="AlphaFoldDB" id="A0A9W9FBJ3"/>
<evidence type="ECO:0000259" key="1">
    <source>
        <dbReference type="Pfam" id="PF00144"/>
    </source>
</evidence>
<reference evidence="2" key="1">
    <citation type="submission" date="2022-11" db="EMBL/GenBank/DDBJ databases">
        <authorList>
            <person name="Petersen C."/>
        </authorList>
    </citation>
    <scope>NUCLEOTIDE SEQUENCE</scope>
    <source>
        <strain evidence="2">IBT 30069</strain>
    </source>
</reference>
<protein>
    <submittedName>
        <fullName evidence="2">Beta-lactamase domain-containing protein 2</fullName>
    </submittedName>
</protein>
<gene>
    <name evidence="2" type="ORF">N7456_007730</name>
</gene>
<evidence type="ECO:0000313" key="3">
    <source>
        <dbReference type="Proteomes" id="UP001149165"/>
    </source>
</evidence>
<dbReference type="InterPro" id="IPR012338">
    <property type="entry name" value="Beta-lactam/transpept-like"/>
</dbReference>
<accession>A0A9W9FBJ3</accession>
<feature type="domain" description="Beta-lactamase-related" evidence="1">
    <location>
        <begin position="16"/>
        <end position="358"/>
    </location>
</feature>
<keyword evidence="3" id="KW-1185">Reference proteome</keyword>
<name>A0A9W9FBJ3_9EURO</name>
<dbReference type="EMBL" id="JAPQKH010000005">
    <property type="protein sequence ID" value="KAJ5097009.1"/>
    <property type="molecule type" value="Genomic_DNA"/>
</dbReference>
<reference evidence="2" key="2">
    <citation type="journal article" date="2023" name="IMA Fungus">
        <title>Comparative genomic study of the Penicillium genus elucidates a diverse pangenome and 15 lateral gene transfer events.</title>
        <authorList>
            <person name="Petersen C."/>
            <person name="Sorensen T."/>
            <person name="Nielsen M.R."/>
            <person name="Sondergaard T.E."/>
            <person name="Sorensen J.L."/>
            <person name="Fitzpatrick D.A."/>
            <person name="Frisvad J.C."/>
            <person name="Nielsen K.L."/>
        </authorList>
    </citation>
    <scope>NUCLEOTIDE SEQUENCE</scope>
    <source>
        <strain evidence="2">IBT 30069</strain>
    </source>
</reference>
<dbReference type="InterPro" id="IPR001466">
    <property type="entry name" value="Beta-lactam-related"/>
</dbReference>
<organism evidence="2 3">
    <name type="scientific">Penicillium angulare</name>
    <dbReference type="NCBI Taxonomy" id="116970"/>
    <lineage>
        <taxon>Eukaryota</taxon>
        <taxon>Fungi</taxon>
        <taxon>Dikarya</taxon>
        <taxon>Ascomycota</taxon>
        <taxon>Pezizomycotina</taxon>
        <taxon>Eurotiomycetes</taxon>
        <taxon>Eurotiomycetidae</taxon>
        <taxon>Eurotiales</taxon>
        <taxon>Aspergillaceae</taxon>
        <taxon>Penicillium</taxon>
    </lineage>
</organism>
<dbReference type="InterPro" id="IPR052907">
    <property type="entry name" value="Beta-lactamase/esterase"/>
</dbReference>
<dbReference type="PANTHER" id="PTHR43319:SF3">
    <property type="entry name" value="BETA-LACTAMASE-RELATED DOMAIN-CONTAINING PROTEIN"/>
    <property type="match status" value="1"/>
</dbReference>